<dbReference type="EMBL" id="JAVHNQ010000006">
    <property type="protein sequence ID" value="KAK6344091.1"/>
    <property type="molecule type" value="Genomic_DNA"/>
</dbReference>
<sequence length="400" mass="44185">MSARPASRIGSSRNCRQVYRRMISTCSPRQFNKWSTTVSINPTGSNVGTVSEGGSQDISPPRWRVHRTPRPISIQPTGSPDSNIIQRMVPVDQGGAPVLRTKHPAQDQQQINFTPPPARNTRGGIITLHPFRASGSDAISTTTSKPGAPKINLTKASFYGPSRNPLELNEFLNKYVPTKTKAEDVGQWIFVTKDRQRHGLPTSSWNNKTAITTARRTLEKEYEATIQSRLKKPGSPHSMSPWDETLERVREPLKEIAETNGYTAGGWFATLSGSYADSLFRAIARNLIAGPLKSTPVTAVKVSTATVPSLSQDLHILVVIQEDVYDKKAVGQVLEMLVRSHGFLPSGAKPDLYYQIGLGHLHRSRGHASVFSPFDFFTMEEIRNMAPPNSLAKITYTSRL</sequence>
<dbReference type="InterPro" id="IPR015034">
    <property type="entry name" value="Bles03"/>
</dbReference>
<feature type="region of interest" description="Disordered" evidence="1">
    <location>
        <begin position="44"/>
        <end position="83"/>
    </location>
</feature>
<dbReference type="Gene3D" id="3.30.760.10">
    <property type="entry name" value="RNA Cap, Translation Initiation Factor Eif4e"/>
    <property type="match status" value="1"/>
</dbReference>
<feature type="compositionally biased region" description="Polar residues" evidence="1">
    <location>
        <begin position="44"/>
        <end position="58"/>
    </location>
</feature>
<accession>A0AAV9US80</accession>
<evidence type="ECO:0000256" key="1">
    <source>
        <dbReference type="SAM" id="MobiDB-lite"/>
    </source>
</evidence>
<proteinExistence type="predicted"/>
<evidence type="ECO:0000313" key="3">
    <source>
        <dbReference type="Proteomes" id="UP001375240"/>
    </source>
</evidence>
<dbReference type="Pfam" id="PF08939">
    <property type="entry name" value="Bles03"/>
    <property type="match status" value="1"/>
</dbReference>
<dbReference type="SUPFAM" id="SSF55418">
    <property type="entry name" value="eIF4e-like"/>
    <property type="match status" value="1"/>
</dbReference>
<feature type="region of interest" description="Disordered" evidence="1">
    <location>
        <begin position="103"/>
        <end position="122"/>
    </location>
</feature>
<dbReference type="AlphaFoldDB" id="A0AAV9US80"/>
<comment type="caution">
    <text evidence="2">The sequence shown here is derived from an EMBL/GenBank/DDBJ whole genome shotgun (WGS) entry which is preliminary data.</text>
</comment>
<keyword evidence="3" id="KW-1185">Reference proteome</keyword>
<protein>
    <submittedName>
        <fullName evidence="2">Uncharacterized protein</fullName>
    </submittedName>
</protein>
<evidence type="ECO:0000313" key="2">
    <source>
        <dbReference type="EMBL" id="KAK6344091.1"/>
    </source>
</evidence>
<feature type="compositionally biased region" description="Polar residues" evidence="1">
    <location>
        <begin position="74"/>
        <end position="83"/>
    </location>
</feature>
<dbReference type="Proteomes" id="UP001375240">
    <property type="component" value="Unassembled WGS sequence"/>
</dbReference>
<reference evidence="2 3" key="1">
    <citation type="submission" date="2019-10" db="EMBL/GenBank/DDBJ databases">
        <authorList>
            <person name="Palmer J.M."/>
        </authorList>
    </citation>
    <scope>NUCLEOTIDE SEQUENCE [LARGE SCALE GENOMIC DNA]</scope>
    <source>
        <strain evidence="2 3">TWF696</strain>
    </source>
</reference>
<name>A0AAV9US80_9PEZI</name>
<gene>
    <name evidence="2" type="ORF">TWF696_007738</name>
</gene>
<dbReference type="InterPro" id="IPR023398">
    <property type="entry name" value="TIF_eIF4e-like"/>
</dbReference>
<organism evidence="2 3">
    <name type="scientific">Orbilia brochopaga</name>
    <dbReference type="NCBI Taxonomy" id="3140254"/>
    <lineage>
        <taxon>Eukaryota</taxon>
        <taxon>Fungi</taxon>
        <taxon>Dikarya</taxon>
        <taxon>Ascomycota</taxon>
        <taxon>Pezizomycotina</taxon>
        <taxon>Orbiliomycetes</taxon>
        <taxon>Orbiliales</taxon>
        <taxon>Orbiliaceae</taxon>
        <taxon>Orbilia</taxon>
    </lineage>
</organism>